<dbReference type="SUPFAM" id="SSF51735">
    <property type="entry name" value="NAD(P)-binding Rossmann-fold domains"/>
    <property type="match status" value="1"/>
</dbReference>
<dbReference type="AlphaFoldDB" id="A0A1I3DM07"/>
<dbReference type="InterPro" id="IPR038770">
    <property type="entry name" value="Na+/solute_symporter_sf"/>
</dbReference>
<feature type="transmembrane region" description="Helical" evidence="9">
    <location>
        <begin position="225"/>
        <end position="245"/>
    </location>
</feature>
<feature type="transmembrane region" description="Helical" evidence="9">
    <location>
        <begin position="37"/>
        <end position="57"/>
    </location>
</feature>
<dbReference type="PANTHER" id="PTHR42751:SF3">
    <property type="entry name" value="SODIUM_GLUTAMATE SYMPORTER"/>
    <property type="match status" value="1"/>
</dbReference>
<dbReference type="GO" id="GO:0006813">
    <property type="term" value="P:potassium ion transport"/>
    <property type="evidence" value="ECO:0007669"/>
    <property type="project" value="InterPro"/>
</dbReference>
<reference evidence="11 12" key="1">
    <citation type="submission" date="2016-10" db="EMBL/GenBank/DDBJ databases">
        <authorList>
            <person name="de Groot N.N."/>
        </authorList>
    </citation>
    <scope>NUCLEOTIDE SEQUENCE [LARGE SCALE GENOMIC DNA]</scope>
    <source>
        <strain evidence="11 12">CGMCC 1.6848</strain>
    </source>
</reference>
<evidence type="ECO:0000256" key="2">
    <source>
        <dbReference type="ARBA" id="ARBA00005551"/>
    </source>
</evidence>
<dbReference type="PANTHER" id="PTHR42751">
    <property type="entry name" value="SODIUM/HYDROGEN EXCHANGER FAMILY/TRKA DOMAIN PROTEIN"/>
    <property type="match status" value="1"/>
</dbReference>
<evidence type="ECO:0000256" key="8">
    <source>
        <dbReference type="ARBA" id="ARBA00023136"/>
    </source>
</evidence>
<evidence type="ECO:0000256" key="5">
    <source>
        <dbReference type="ARBA" id="ARBA00022692"/>
    </source>
</evidence>
<dbReference type="GO" id="GO:0015297">
    <property type="term" value="F:antiporter activity"/>
    <property type="evidence" value="ECO:0007669"/>
    <property type="project" value="UniProtKB-KW"/>
</dbReference>
<evidence type="ECO:0000313" key="12">
    <source>
        <dbReference type="Proteomes" id="UP000199040"/>
    </source>
</evidence>
<keyword evidence="5 9" id="KW-0812">Transmembrane</keyword>
<dbReference type="PROSITE" id="PS51201">
    <property type="entry name" value="RCK_N"/>
    <property type="match status" value="1"/>
</dbReference>
<keyword evidence="3" id="KW-0813">Transport</keyword>
<evidence type="ECO:0000256" key="9">
    <source>
        <dbReference type="SAM" id="Phobius"/>
    </source>
</evidence>
<proteinExistence type="inferred from homology"/>
<name>A0A1I3DM07_9GAMM</name>
<sequence>MLDLSFLHATPFYELTALLLLVALVGSLGIMLKQPMIVSLIAAGILAGPSAFDIVASHENIELLAELGIAILLFLVGLKLDLKLIRTLGSVSLATGLGQVLFTSAIGFLLGLSLGLDKVAALYVAVALTFSSTIIIVKLLSDKREVDSLHGRIAIGFLIVQDLFVVLAMMILSAFGVGAQAGTGEGALFHILKVIAYSVLMLVIVGLFIRYVATPLVSRIARSTELLIVFSIAWASLLASLGDYLGFGKELGGLLAGVSLASTPFREAIVARLSSLRDFLLLFFFIALGTQLDLSLLGAQVVPSLVFSLFVLVGNPLIVLAIMGYMGFRKRTGFLAGLTVAQISEFSLIFIAMGISLGHLTPDSLGLVTLVGLITIALSVYMITYSHFLYDRLEPALNLFERKHPLREASAEEQRRMERVSYEIILFGLGRYGKAIARQLQEQGFRILAIDFNPDEVRRWRQRGIDTMYGDAFDQELLGDLPLKSARWVISAMPQHDLGVTHEDPRLVLIHGLKLQAYPGKIAVATHRLHERDMLYEKGADIVLLPFQDAAERAVERIMEQSDKTTKNRLQS</sequence>
<evidence type="ECO:0000256" key="6">
    <source>
        <dbReference type="ARBA" id="ARBA00022989"/>
    </source>
</evidence>
<evidence type="ECO:0000256" key="7">
    <source>
        <dbReference type="ARBA" id="ARBA00023065"/>
    </source>
</evidence>
<feature type="transmembrane region" description="Helical" evidence="9">
    <location>
        <begin position="63"/>
        <end position="80"/>
    </location>
</feature>
<dbReference type="RefSeq" id="WP_092847885.1">
    <property type="nucleotide sequence ID" value="NZ_FOPY01000011.1"/>
</dbReference>
<feature type="domain" description="RCK N-terminal" evidence="10">
    <location>
        <begin position="421"/>
        <end position="544"/>
    </location>
</feature>
<feature type="transmembrane region" description="Helical" evidence="9">
    <location>
        <begin position="187"/>
        <end position="213"/>
    </location>
</feature>
<dbReference type="EMBL" id="FOPY01000011">
    <property type="protein sequence ID" value="SFH87770.1"/>
    <property type="molecule type" value="Genomic_DNA"/>
</dbReference>
<dbReference type="GO" id="GO:0016020">
    <property type="term" value="C:membrane"/>
    <property type="evidence" value="ECO:0007669"/>
    <property type="project" value="UniProtKB-SubCell"/>
</dbReference>
<comment type="subcellular location">
    <subcellularLocation>
        <location evidence="1">Membrane</location>
        <topology evidence="1">Multi-pass membrane protein</topology>
    </subcellularLocation>
</comment>
<dbReference type="InterPro" id="IPR036291">
    <property type="entry name" value="NAD(P)-bd_dom_sf"/>
</dbReference>
<dbReference type="Gene3D" id="3.40.50.720">
    <property type="entry name" value="NAD(P)-binding Rossmann-like Domain"/>
    <property type="match status" value="1"/>
</dbReference>
<evidence type="ECO:0000256" key="4">
    <source>
        <dbReference type="ARBA" id="ARBA00022449"/>
    </source>
</evidence>
<dbReference type="Gene3D" id="1.20.1530.20">
    <property type="match status" value="1"/>
</dbReference>
<keyword evidence="12" id="KW-1185">Reference proteome</keyword>
<dbReference type="InterPro" id="IPR003148">
    <property type="entry name" value="RCK_N"/>
</dbReference>
<dbReference type="Pfam" id="PF02254">
    <property type="entry name" value="TrkA_N"/>
    <property type="match status" value="1"/>
</dbReference>
<dbReference type="STRING" id="442341.SAMN04487959_111124"/>
<feature type="transmembrane region" description="Helical" evidence="9">
    <location>
        <begin position="281"/>
        <end position="299"/>
    </location>
</feature>
<evidence type="ECO:0000313" key="11">
    <source>
        <dbReference type="EMBL" id="SFH87770.1"/>
    </source>
</evidence>
<keyword evidence="6 9" id="KW-1133">Transmembrane helix</keyword>
<feature type="transmembrane region" description="Helical" evidence="9">
    <location>
        <begin position="92"/>
        <end position="114"/>
    </location>
</feature>
<organism evidence="11 12">
    <name type="scientific">Modicisalibacter xianhensis</name>
    <dbReference type="NCBI Taxonomy" id="442341"/>
    <lineage>
        <taxon>Bacteria</taxon>
        <taxon>Pseudomonadati</taxon>
        <taxon>Pseudomonadota</taxon>
        <taxon>Gammaproteobacteria</taxon>
        <taxon>Oceanospirillales</taxon>
        <taxon>Halomonadaceae</taxon>
        <taxon>Modicisalibacter</taxon>
    </lineage>
</organism>
<accession>A0A1I3DM07</accession>
<evidence type="ECO:0000256" key="3">
    <source>
        <dbReference type="ARBA" id="ARBA00022448"/>
    </source>
</evidence>
<feature type="transmembrane region" description="Helical" evidence="9">
    <location>
        <begin position="120"/>
        <end position="141"/>
    </location>
</feature>
<dbReference type="InterPro" id="IPR006153">
    <property type="entry name" value="Cation/H_exchanger_TM"/>
</dbReference>
<feature type="transmembrane region" description="Helical" evidence="9">
    <location>
        <begin position="12"/>
        <end position="30"/>
    </location>
</feature>
<keyword evidence="8 9" id="KW-0472">Membrane</keyword>
<dbReference type="GO" id="GO:1902600">
    <property type="term" value="P:proton transmembrane transport"/>
    <property type="evidence" value="ECO:0007669"/>
    <property type="project" value="InterPro"/>
</dbReference>
<feature type="transmembrane region" description="Helical" evidence="9">
    <location>
        <begin position="305"/>
        <end position="328"/>
    </location>
</feature>
<dbReference type="Proteomes" id="UP000199040">
    <property type="component" value="Unassembled WGS sequence"/>
</dbReference>
<evidence type="ECO:0000256" key="1">
    <source>
        <dbReference type="ARBA" id="ARBA00004141"/>
    </source>
</evidence>
<feature type="transmembrane region" description="Helical" evidence="9">
    <location>
        <begin position="335"/>
        <end position="358"/>
    </location>
</feature>
<protein>
    <submittedName>
        <fullName evidence="11">Transporter, CPA2 family</fullName>
    </submittedName>
</protein>
<feature type="transmembrane region" description="Helical" evidence="9">
    <location>
        <begin position="364"/>
        <end position="383"/>
    </location>
</feature>
<keyword evidence="4" id="KW-0050">Antiport</keyword>
<keyword evidence="7" id="KW-0406">Ion transport</keyword>
<feature type="transmembrane region" description="Helical" evidence="9">
    <location>
        <begin position="153"/>
        <end position="175"/>
    </location>
</feature>
<comment type="similarity">
    <text evidence="2">Belongs to the monovalent cation:proton antiporter 2 (CPA2) transporter (TC 2.A.37) family.</text>
</comment>
<dbReference type="Pfam" id="PF00999">
    <property type="entry name" value="Na_H_Exchanger"/>
    <property type="match status" value="1"/>
</dbReference>
<evidence type="ECO:0000259" key="10">
    <source>
        <dbReference type="PROSITE" id="PS51201"/>
    </source>
</evidence>
<gene>
    <name evidence="11" type="ORF">SAMN04487959_111124</name>
</gene>